<comment type="subcellular location">
    <subcellularLocation>
        <location evidence="1">Membrane</location>
        <topology evidence="1">Multi-pass membrane protein</topology>
    </subcellularLocation>
</comment>
<evidence type="ECO:0000256" key="12">
    <source>
        <dbReference type="SAM" id="Phobius"/>
    </source>
</evidence>
<evidence type="ECO:0000313" key="13">
    <source>
        <dbReference type="Proteomes" id="UP000001554"/>
    </source>
</evidence>
<evidence type="ECO:0000313" key="15">
    <source>
        <dbReference type="RefSeq" id="XP_035661961.1"/>
    </source>
</evidence>
<organism evidence="13 15">
    <name type="scientific">Branchiostoma floridae</name>
    <name type="common">Florida lancelet</name>
    <name type="synonym">Amphioxus</name>
    <dbReference type="NCBI Taxonomy" id="7739"/>
    <lineage>
        <taxon>Eukaryota</taxon>
        <taxon>Metazoa</taxon>
        <taxon>Chordata</taxon>
        <taxon>Cephalochordata</taxon>
        <taxon>Leptocardii</taxon>
        <taxon>Amphioxiformes</taxon>
        <taxon>Branchiostomatidae</taxon>
        <taxon>Branchiostoma</taxon>
    </lineage>
</organism>
<evidence type="ECO:0000256" key="10">
    <source>
        <dbReference type="ARBA" id="ARBA00023303"/>
    </source>
</evidence>
<evidence type="ECO:0000256" key="1">
    <source>
        <dbReference type="ARBA" id="ARBA00004141"/>
    </source>
</evidence>
<keyword evidence="6" id="KW-0915">Sodium</keyword>
<keyword evidence="10 11" id="KW-0407">Ion channel</keyword>
<dbReference type="PRINTS" id="PR01078">
    <property type="entry name" value="AMINACHANNEL"/>
</dbReference>
<evidence type="ECO:0000313" key="14">
    <source>
        <dbReference type="RefSeq" id="XP_035661954.1"/>
    </source>
</evidence>
<protein>
    <submittedName>
        <fullName evidence="14 15">Acid-sensing ion channel 1C-like</fullName>
    </submittedName>
</protein>
<dbReference type="Gene3D" id="1.10.287.770">
    <property type="entry name" value="YojJ-like"/>
    <property type="match status" value="1"/>
</dbReference>
<keyword evidence="3 11" id="KW-0894">Sodium channel</keyword>
<dbReference type="Gene3D" id="2.60.470.10">
    <property type="entry name" value="Acid-sensing ion channels like domains"/>
    <property type="match status" value="1"/>
</dbReference>
<accession>A0A9J7HLV5</accession>
<evidence type="ECO:0000256" key="2">
    <source>
        <dbReference type="ARBA" id="ARBA00022448"/>
    </source>
</evidence>
<dbReference type="Proteomes" id="UP000001554">
    <property type="component" value="Chromosome 2"/>
</dbReference>
<dbReference type="GO" id="GO:0005886">
    <property type="term" value="C:plasma membrane"/>
    <property type="evidence" value="ECO:0000318"/>
    <property type="project" value="GO_Central"/>
</dbReference>
<feature type="transmembrane region" description="Helical" evidence="12">
    <location>
        <begin position="33"/>
        <end position="53"/>
    </location>
</feature>
<dbReference type="GO" id="GO:0035725">
    <property type="term" value="P:sodium ion transmembrane transport"/>
    <property type="evidence" value="ECO:0000318"/>
    <property type="project" value="GO_Central"/>
</dbReference>
<dbReference type="KEGG" id="bfo:118406173"/>
<reference evidence="14 15" key="2">
    <citation type="submission" date="2025-04" db="UniProtKB">
        <authorList>
            <consortium name="RefSeq"/>
        </authorList>
    </citation>
    <scope>IDENTIFICATION</scope>
    <source>
        <strain evidence="14 15">S238N-H82</strain>
        <tissue evidence="14 15">Testes</tissue>
    </source>
</reference>
<keyword evidence="7 11" id="KW-0406">Ion transport</keyword>
<dbReference type="RefSeq" id="XP_035661961.1">
    <property type="nucleotide sequence ID" value="XM_035806068.1"/>
</dbReference>
<comment type="similarity">
    <text evidence="11">Belongs to the amiloride-sensitive sodium channel (TC 1.A.6) family.</text>
</comment>
<keyword evidence="4 11" id="KW-0812">Transmembrane</keyword>
<evidence type="ECO:0000256" key="11">
    <source>
        <dbReference type="RuleBase" id="RU000679"/>
    </source>
</evidence>
<evidence type="ECO:0000256" key="7">
    <source>
        <dbReference type="ARBA" id="ARBA00023065"/>
    </source>
</evidence>
<keyword evidence="5 12" id="KW-1133">Transmembrane helix</keyword>
<evidence type="ECO:0000256" key="9">
    <source>
        <dbReference type="ARBA" id="ARBA00023201"/>
    </source>
</evidence>
<dbReference type="RefSeq" id="XP_035661954.1">
    <property type="nucleotide sequence ID" value="XM_035806061.1"/>
</dbReference>
<dbReference type="PANTHER" id="PTHR11690">
    <property type="entry name" value="AMILORIDE-SENSITIVE SODIUM CHANNEL-RELATED"/>
    <property type="match status" value="1"/>
</dbReference>
<sequence>MSPEEEKESPEKEFAGNTSLHGLNRIVIAPSGYFRVLWVLAILSSYSGFAYMFSTMIIDYFSYNTITDTKLEFDDEVIFPAVTVCNMNKFDEGKLKIIDFVYLSMFLYAVQLDVDTIIAGGAIPDETVNSTTEGMNVEDLLLQKGFDIHWNRMPLCIWKGVHCTERNFTHSFGHYGNCYTFNADADNPLKQSMQGSSQGFMAFIDLKVDEYTETYTASGNAEVGLKLLVHDPREPPMMDTQGIALAPGNHALVSVKQILYENHVPPWGVCDDRQLEYYDTYTLNGCYLECRSKHVVSNCSCRPYNLPGTAPTCDPTTMFTCVNDVLDQVIRGELKCDCPVPCSMTSYSTSVSYAGWPNRHTRTYLAPYWGMDADYITANGVVFSVFYEKLNYQKITELKAMDGGQLASNIGGMMGLFIGASLLTLLEVWEYLWQRLKGFLGKHRRPTVIDVKTQPHDIERGIVFHK</sequence>
<gene>
    <name evidence="14 15" type="primary">LOC118406173</name>
</gene>
<keyword evidence="13" id="KW-1185">Reference proteome</keyword>
<evidence type="ECO:0000256" key="4">
    <source>
        <dbReference type="ARBA" id="ARBA00022692"/>
    </source>
</evidence>
<keyword evidence="8 12" id="KW-0472">Membrane</keyword>
<dbReference type="OrthoDB" id="6021021at2759"/>
<evidence type="ECO:0000256" key="6">
    <source>
        <dbReference type="ARBA" id="ARBA00023053"/>
    </source>
</evidence>
<evidence type="ECO:0000256" key="3">
    <source>
        <dbReference type="ARBA" id="ARBA00022461"/>
    </source>
</evidence>
<dbReference type="OMA" id="NESCESM"/>
<evidence type="ECO:0000256" key="8">
    <source>
        <dbReference type="ARBA" id="ARBA00023136"/>
    </source>
</evidence>
<name>A0A9J7HLV5_BRAFL</name>
<proteinExistence type="inferred from homology"/>
<reference evidence="13" key="1">
    <citation type="journal article" date="2020" name="Nat. Ecol. Evol.">
        <title>Deeply conserved synteny resolves early events in vertebrate evolution.</title>
        <authorList>
            <person name="Simakov O."/>
            <person name="Marletaz F."/>
            <person name="Yue J.X."/>
            <person name="O'Connell B."/>
            <person name="Jenkins J."/>
            <person name="Brandt A."/>
            <person name="Calef R."/>
            <person name="Tung C.H."/>
            <person name="Huang T.K."/>
            <person name="Schmutz J."/>
            <person name="Satoh N."/>
            <person name="Yu J.K."/>
            <person name="Putnam N.H."/>
            <person name="Green R.E."/>
            <person name="Rokhsar D.S."/>
        </authorList>
    </citation>
    <scope>NUCLEOTIDE SEQUENCE [LARGE SCALE GENOMIC DNA]</scope>
    <source>
        <strain evidence="13">S238N-H82</strain>
    </source>
</reference>
<keyword evidence="9 11" id="KW-0739">Sodium transport</keyword>
<dbReference type="GO" id="GO:0015280">
    <property type="term" value="F:ligand-gated sodium channel activity"/>
    <property type="evidence" value="ECO:0000318"/>
    <property type="project" value="GO_Central"/>
</dbReference>
<dbReference type="PANTHER" id="PTHR11690:SF286">
    <property type="entry name" value="ACID-SENSING ION CHANNEL 5"/>
    <property type="match status" value="1"/>
</dbReference>
<dbReference type="GeneID" id="118406173"/>
<dbReference type="InterPro" id="IPR001873">
    <property type="entry name" value="ENaC"/>
</dbReference>
<dbReference type="AlphaFoldDB" id="A0A9J7HLV5"/>
<dbReference type="Pfam" id="PF00858">
    <property type="entry name" value="ASC"/>
    <property type="match status" value="1"/>
</dbReference>
<evidence type="ECO:0000256" key="5">
    <source>
        <dbReference type="ARBA" id="ARBA00022989"/>
    </source>
</evidence>
<keyword evidence="2 11" id="KW-0813">Transport</keyword>